<feature type="domain" description="Large ribosomal subunit protein uL18 C-terminal eukaryotes" evidence="7">
    <location>
        <begin position="234"/>
        <end position="286"/>
    </location>
</feature>
<proteinExistence type="inferred from homology"/>
<dbReference type="Gene3D" id="3.30.420.100">
    <property type="match status" value="1"/>
</dbReference>
<feature type="compositionally biased region" description="Basic and acidic residues" evidence="6">
    <location>
        <begin position="246"/>
        <end position="258"/>
    </location>
</feature>
<dbReference type="Pfam" id="PF14204">
    <property type="entry name" value="Ribosomal_L18_c"/>
    <property type="match status" value="1"/>
</dbReference>
<gene>
    <name evidence="8" type="primary">RPL5</name>
    <name evidence="8" type="ORF">F1559_001074</name>
</gene>
<name>A0A7J7IEJ1_9RHOD</name>
<dbReference type="GO" id="GO:0000027">
    <property type="term" value="P:ribosomal large subunit assembly"/>
    <property type="evidence" value="ECO:0007669"/>
    <property type="project" value="TreeGrafter"/>
</dbReference>
<evidence type="ECO:0000256" key="1">
    <source>
        <dbReference type="ARBA" id="ARBA00004496"/>
    </source>
</evidence>
<dbReference type="Proteomes" id="UP000530660">
    <property type="component" value="Unassembled WGS sequence"/>
</dbReference>
<keyword evidence="5" id="KW-0687">Ribonucleoprotein</keyword>
<keyword evidence="9" id="KW-1185">Reference proteome</keyword>
<feature type="region of interest" description="Disordered" evidence="6">
    <location>
        <begin position="246"/>
        <end position="298"/>
    </location>
</feature>
<dbReference type="InterPro" id="IPR025607">
    <property type="entry name" value="Ribosomal_uL18_C_euk"/>
</dbReference>
<dbReference type="AlphaFoldDB" id="A0A7J7IEJ1"/>
<dbReference type="SUPFAM" id="SSF53137">
    <property type="entry name" value="Translational machinery components"/>
    <property type="match status" value="1"/>
</dbReference>
<dbReference type="PANTHER" id="PTHR23410">
    <property type="entry name" value="RIBOSOMAL PROTEIN L5-RELATED"/>
    <property type="match status" value="1"/>
</dbReference>
<dbReference type="CDD" id="cd00432">
    <property type="entry name" value="Ribosomal_L18_L5e"/>
    <property type="match status" value="1"/>
</dbReference>
<dbReference type="InterPro" id="IPR005485">
    <property type="entry name" value="Rbsml_uL18_euk_arch"/>
</dbReference>
<sequence length="298" mass="34103">MTFVKVVKNRAYFKRFQVKPRRRREGKTDYQARRALILMDKTKYNTPKYRLVVRLTSTDVICQIVSARVEGDHVVAAAYAHELPRYGVKVGLTNYAAAYATGLLVARRTLTILGLADSYQGKAEADGELYEVEPVGETRPFRAVLDVGLVHTTTGHRVFAAMKGAVDGGIDIPHSEKRFPKYRKDSGFDPEELKARIYGTHVAEYMRMLREEDPEKYQRQFSRYIKADVGPDDLENMYREAHRRIREDPRAVPTDKTKVVKRPRKTPKLSREERQARLAARLASLSRSNIDEPMSTVA</sequence>
<comment type="subcellular location">
    <subcellularLocation>
        <location evidence="1">Cytoplasm</location>
    </subcellularLocation>
</comment>
<comment type="caution">
    <text evidence="8">The sequence shown here is derived from an EMBL/GenBank/DDBJ whole genome shotgun (WGS) entry which is preliminary data.</text>
</comment>
<evidence type="ECO:0000256" key="3">
    <source>
        <dbReference type="ARBA" id="ARBA00022490"/>
    </source>
</evidence>
<dbReference type="GO" id="GO:0003735">
    <property type="term" value="F:structural constituent of ribosome"/>
    <property type="evidence" value="ECO:0007669"/>
    <property type="project" value="InterPro"/>
</dbReference>
<dbReference type="PANTHER" id="PTHR23410:SF12">
    <property type="entry name" value="LARGE RIBOSOMAL SUBUNIT PROTEIN UL18"/>
    <property type="match status" value="1"/>
</dbReference>
<accession>A0A7J7IEJ1</accession>
<organism evidence="8 9">
    <name type="scientific">Cyanidiococcus yangmingshanensis</name>
    <dbReference type="NCBI Taxonomy" id="2690220"/>
    <lineage>
        <taxon>Eukaryota</taxon>
        <taxon>Rhodophyta</taxon>
        <taxon>Bangiophyceae</taxon>
        <taxon>Cyanidiales</taxon>
        <taxon>Cyanidiaceae</taxon>
        <taxon>Cyanidiococcus</taxon>
    </lineage>
</organism>
<reference evidence="8 9" key="1">
    <citation type="journal article" date="2020" name="J. Phycol.">
        <title>Comparative genome analysis reveals Cyanidiococcus gen. nov., a new extremophilic red algal genus sister to Cyanidioschyzon (Cyanidioschyzonaceae, Rhodophyta).</title>
        <authorList>
            <person name="Liu S.-L."/>
            <person name="Chiang Y.-R."/>
            <person name="Yoon H.S."/>
            <person name="Fu H.-Y."/>
        </authorList>
    </citation>
    <scope>NUCLEOTIDE SEQUENCE [LARGE SCALE GENOMIC DNA]</scope>
    <source>
        <strain evidence="8 9">THAL066</strain>
    </source>
</reference>
<evidence type="ECO:0000259" key="7">
    <source>
        <dbReference type="Pfam" id="PF14204"/>
    </source>
</evidence>
<evidence type="ECO:0000256" key="2">
    <source>
        <dbReference type="ARBA" id="ARBA00007116"/>
    </source>
</evidence>
<keyword evidence="3" id="KW-0963">Cytoplasm</keyword>
<dbReference type="GO" id="GO:0022625">
    <property type="term" value="C:cytosolic large ribosomal subunit"/>
    <property type="evidence" value="ECO:0007669"/>
    <property type="project" value="TreeGrafter"/>
</dbReference>
<feature type="compositionally biased region" description="Low complexity" evidence="6">
    <location>
        <begin position="277"/>
        <end position="288"/>
    </location>
</feature>
<keyword evidence="4 8" id="KW-0689">Ribosomal protein</keyword>
<evidence type="ECO:0000313" key="8">
    <source>
        <dbReference type="EMBL" id="KAF6001438.1"/>
    </source>
</evidence>
<dbReference type="GO" id="GO:0006412">
    <property type="term" value="P:translation"/>
    <property type="evidence" value="ECO:0007669"/>
    <property type="project" value="InterPro"/>
</dbReference>
<dbReference type="Pfam" id="PF17144">
    <property type="entry name" value="Ribosomal_L5e"/>
    <property type="match status" value="1"/>
</dbReference>
<dbReference type="InterPro" id="IPR057268">
    <property type="entry name" value="Ribosomal_L18"/>
</dbReference>
<dbReference type="HAMAP" id="MF_01337_A">
    <property type="entry name" value="Ribosomal_uL18_A"/>
    <property type="match status" value="1"/>
</dbReference>
<evidence type="ECO:0000313" key="9">
    <source>
        <dbReference type="Proteomes" id="UP000530660"/>
    </source>
</evidence>
<feature type="compositionally biased region" description="Basic residues" evidence="6">
    <location>
        <begin position="259"/>
        <end position="268"/>
    </location>
</feature>
<evidence type="ECO:0000256" key="4">
    <source>
        <dbReference type="ARBA" id="ARBA00022980"/>
    </source>
</evidence>
<evidence type="ECO:0000256" key="6">
    <source>
        <dbReference type="SAM" id="MobiDB-lite"/>
    </source>
</evidence>
<evidence type="ECO:0000256" key="5">
    <source>
        <dbReference type="ARBA" id="ARBA00023274"/>
    </source>
</evidence>
<protein>
    <submittedName>
        <fullName evidence="8">60S ribosomal protein L5</fullName>
    </submittedName>
</protein>
<dbReference type="EMBL" id="VWRR01000014">
    <property type="protein sequence ID" value="KAF6001438.1"/>
    <property type="molecule type" value="Genomic_DNA"/>
</dbReference>
<dbReference type="GO" id="GO:0008097">
    <property type="term" value="F:5S rRNA binding"/>
    <property type="evidence" value="ECO:0007669"/>
    <property type="project" value="InterPro"/>
</dbReference>
<comment type="similarity">
    <text evidence="2">Belongs to the universal ribosomal protein uL18 family.</text>
</comment>
<dbReference type="OrthoDB" id="1618453at2759"/>
<dbReference type="PRINTS" id="PR00058">
    <property type="entry name" value="RIBOSOMALL5"/>
</dbReference>
<dbReference type="FunFam" id="3.30.420.100:FF:000002">
    <property type="entry name" value="60S ribosomal protein L5"/>
    <property type="match status" value="1"/>
</dbReference>